<comment type="caution">
    <text evidence="2">The sequence shown here is derived from an EMBL/GenBank/DDBJ whole genome shotgun (WGS) entry which is preliminary data.</text>
</comment>
<feature type="region of interest" description="Disordered" evidence="1">
    <location>
        <begin position="160"/>
        <end position="209"/>
    </location>
</feature>
<organism evidence="2 3">
    <name type="scientific">Microdochium trichocladiopsis</name>
    <dbReference type="NCBI Taxonomy" id="1682393"/>
    <lineage>
        <taxon>Eukaryota</taxon>
        <taxon>Fungi</taxon>
        <taxon>Dikarya</taxon>
        <taxon>Ascomycota</taxon>
        <taxon>Pezizomycotina</taxon>
        <taxon>Sordariomycetes</taxon>
        <taxon>Xylariomycetidae</taxon>
        <taxon>Xylariales</taxon>
        <taxon>Microdochiaceae</taxon>
        <taxon>Microdochium</taxon>
    </lineage>
</organism>
<evidence type="ECO:0000256" key="1">
    <source>
        <dbReference type="SAM" id="MobiDB-lite"/>
    </source>
</evidence>
<proteinExistence type="predicted"/>
<gene>
    <name evidence="2" type="ORF">B0I36DRAFT_361037</name>
</gene>
<protein>
    <submittedName>
        <fullName evidence="2">Uncharacterized protein</fullName>
    </submittedName>
</protein>
<dbReference type="GeneID" id="70187968"/>
<evidence type="ECO:0000313" key="3">
    <source>
        <dbReference type="Proteomes" id="UP000756346"/>
    </source>
</evidence>
<dbReference type="RefSeq" id="XP_046015798.1">
    <property type="nucleotide sequence ID" value="XM_046158422.1"/>
</dbReference>
<dbReference type="Proteomes" id="UP000756346">
    <property type="component" value="Unassembled WGS sequence"/>
</dbReference>
<dbReference type="AlphaFoldDB" id="A0A9P8YD30"/>
<feature type="compositionally biased region" description="Basic and acidic residues" evidence="1">
    <location>
        <begin position="171"/>
        <end position="188"/>
    </location>
</feature>
<sequence>MYRVSQLRLSCGPSSDEPHYRRVDELQDHVRKTGTHLMPCIPRYQGHKESCWKLAIDPGLPEGHLQDGTCTYCATVRPAWNKKLADVLGKIEMILDECWGAMQDDFRDPERQCYDDPAAGERRAAEMCASALQAMMLWREEQFYAASEVGGDLFDAGLPSRLSSSPASDEFEQHFQDNHGPTQDRRTEYTSSSSNSMGEPDTTDRSGMPRKLGLLHAERLTTIPLQGDTYKRTSILIRTR</sequence>
<reference evidence="2" key="1">
    <citation type="journal article" date="2021" name="Nat. Commun.">
        <title>Genetic determinants of endophytism in the Arabidopsis root mycobiome.</title>
        <authorList>
            <person name="Mesny F."/>
            <person name="Miyauchi S."/>
            <person name="Thiergart T."/>
            <person name="Pickel B."/>
            <person name="Atanasova L."/>
            <person name="Karlsson M."/>
            <person name="Huettel B."/>
            <person name="Barry K.W."/>
            <person name="Haridas S."/>
            <person name="Chen C."/>
            <person name="Bauer D."/>
            <person name="Andreopoulos W."/>
            <person name="Pangilinan J."/>
            <person name="LaButti K."/>
            <person name="Riley R."/>
            <person name="Lipzen A."/>
            <person name="Clum A."/>
            <person name="Drula E."/>
            <person name="Henrissat B."/>
            <person name="Kohler A."/>
            <person name="Grigoriev I.V."/>
            <person name="Martin F.M."/>
            <person name="Hacquard S."/>
        </authorList>
    </citation>
    <scope>NUCLEOTIDE SEQUENCE</scope>
    <source>
        <strain evidence="2">MPI-CAGE-CH-0230</strain>
    </source>
</reference>
<name>A0A9P8YD30_9PEZI</name>
<evidence type="ECO:0000313" key="2">
    <source>
        <dbReference type="EMBL" id="KAH7035705.1"/>
    </source>
</evidence>
<accession>A0A9P8YD30</accession>
<keyword evidence="3" id="KW-1185">Reference proteome</keyword>
<dbReference type="EMBL" id="JAGTJQ010000003">
    <property type="protein sequence ID" value="KAH7035705.1"/>
    <property type="molecule type" value="Genomic_DNA"/>
</dbReference>